<dbReference type="RefSeq" id="WP_116856698.1">
    <property type="nucleotide sequence ID" value="NZ_QTJV01000013.1"/>
</dbReference>
<dbReference type="Pfam" id="PF00122">
    <property type="entry name" value="E1-E2_ATPase"/>
    <property type="match status" value="1"/>
</dbReference>
<dbReference type="Proteomes" id="UP000261174">
    <property type="component" value="Unassembled WGS sequence"/>
</dbReference>
<dbReference type="InterPro" id="IPR001757">
    <property type="entry name" value="P_typ_ATPase"/>
</dbReference>
<name>A0A3E1NUF8_9BACT</name>
<dbReference type="Gene3D" id="2.70.150.10">
    <property type="entry name" value="Calcium-transporting ATPase, cytoplasmic transduction domain A"/>
    <property type="match status" value="1"/>
</dbReference>
<proteinExistence type="predicted"/>
<dbReference type="InterPro" id="IPR036412">
    <property type="entry name" value="HAD-like_sf"/>
</dbReference>
<feature type="domain" description="Cation-transporting P-type ATPase N-terminal" evidence="11">
    <location>
        <begin position="12"/>
        <end position="60"/>
    </location>
</feature>
<protein>
    <submittedName>
        <fullName evidence="12">Cation-translocating P-type ATPase</fullName>
    </submittedName>
</protein>
<dbReference type="SFLD" id="SFLDS00003">
    <property type="entry name" value="Haloacid_Dehalogenase"/>
    <property type="match status" value="1"/>
</dbReference>
<feature type="transmembrane region" description="Helical" evidence="8">
    <location>
        <begin position="626"/>
        <end position="648"/>
    </location>
</feature>
<evidence type="ECO:0000256" key="2">
    <source>
        <dbReference type="ARBA" id="ARBA00022692"/>
    </source>
</evidence>
<evidence type="ECO:0000256" key="7">
    <source>
        <dbReference type="ARBA" id="ARBA00023136"/>
    </source>
</evidence>
<evidence type="ECO:0000256" key="6">
    <source>
        <dbReference type="ARBA" id="ARBA00022989"/>
    </source>
</evidence>
<reference evidence="12 13" key="1">
    <citation type="submission" date="2018-08" db="EMBL/GenBank/DDBJ databases">
        <title>Chitinophaga sp. K20C18050901, a novel bacterium isolated from forest soil.</title>
        <authorList>
            <person name="Wang C."/>
        </authorList>
    </citation>
    <scope>NUCLEOTIDE SEQUENCE [LARGE SCALE GENOMIC DNA]</scope>
    <source>
        <strain evidence="12 13">K20C18050901</strain>
    </source>
</reference>
<evidence type="ECO:0000313" key="13">
    <source>
        <dbReference type="Proteomes" id="UP000261174"/>
    </source>
</evidence>
<dbReference type="InterPro" id="IPR023214">
    <property type="entry name" value="HAD_sf"/>
</dbReference>
<evidence type="ECO:0000256" key="5">
    <source>
        <dbReference type="ARBA" id="ARBA00022967"/>
    </source>
</evidence>
<sequence>MKQAISGQQVPGISDEDIPVLQKKYGLNLVKSEREHLLLKLLKNLFTEPMFLCLILASILYLVLNSPQDAITMFVALLLISAISIYGDVKSEKAINALKEYTDPLVTVIRNRIQTKIPVIEILPSDIILLYEGNVIPADAEVLISNDLSTHEAILTGESFPVYKAADGDKLLYQGTTINSGSCTAIVTKTGRNTQLGKLQQSLHAPDNTKTLMQEQTRRIMYQLAGIGILGFFIIFITQFLYTRQLAFSLLSALTIAMVAIPEEIPLAFSSFMALGAWQMSRSGIICKNPQVIEDLGTMNYLCLDKTGTLTENRMVIAMVYNHRTGQLSQILPGDAPIHHDLFYCALLASEKTPFDQMEKVIHKYFSAFGPGQYQFPNLVHEYNLDGTPPMMTHVYSVNHQQIAAAKGAAERILMVTGTADPQVSAYLAQMGNMGYRVLGIASAAANENEPIPELQDNWNWQFEGLIAFQDPIRKEAREVIKTLNAAGIKSLLLTGDHQATASCIAREAGISDNDLAISGKEIMEMDKARIFQHLQHTSVYYRMFPDAKLKVIETLRDFHAITGMTGDGVNDAPALRAAHIGIAMGQKGSDTARQAADLVITDDDLQKLPLAVEQGRKININIRKAIRYIISIHIPVILTTTLPTLLFLKGTPLFYPIHIITLELMMTPICSIFYEKEPVDAEYMKMPPHKQKNALLSSRELLISSLLGITITAGTMTLFYTYHPLKPLAEVRTIVFMTLLFANVLLTFSNRSFNRSLIYTLKLRNPLLGWLLLFISVSIAVMLFIAPVVSFYSQVMLSPGEIFMCLGTAFVSIVWFEIYKLLIQKKPLHEHPPQESQGIY</sequence>
<dbReference type="OrthoDB" id="9770315at2"/>
<feature type="transmembrane region" description="Helical" evidence="8">
    <location>
        <begin position="248"/>
        <end position="275"/>
    </location>
</feature>
<feature type="transmembrane region" description="Helical" evidence="8">
    <location>
        <begin position="220"/>
        <end position="242"/>
    </location>
</feature>
<evidence type="ECO:0000256" key="8">
    <source>
        <dbReference type="SAM" id="Phobius"/>
    </source>
</evidence>
<comment type="caution">
    <text evidence="12">The sequence shown here is derived from an EMBL/GenBank/DDBJ whole genome shotgun (WGS) entry which is preliminary data.</text>
</comment>
<dbReference type="AlphaFoldDB" id="A0A3E1NUF8"/>
<accession>A0A3E1NUF8</accession>
<organism evidence="12 13">
    <name type="scientific">Chitinophaga silvisoli</name>
    <dbReference type="NCBI Taxonomy" id="2291814"/>
    <lineage>
        <taxon>Bacteria</taxon>
        <taxon>Pseudomonadati</taxon>
        <taxon>Bacteroidota</taxon>
        <taxon>Chitinophagia</taxon>
        <taxon>Chitinophagales</taxon>
        <taxon>Chitinophagaceae</taxon>
        <taxon>Chitinophaga</taxon>
    </lineage>
</organism>
<feature type="transmembrane region" description="Helical" evidence="8">
    <location>
        <begin position="70"/>
        <end position="89"/>
    </location>
</feature>
<dbReference type="PRINTS" id="PR00120">
    <property type="entry name" value="HATPASE"/>
</dbReference>
<dbReference type="GO" id="GO:0016020">
    <property type="term" value="C:membrane"/>
    <property type="evidence" value="ECO:0007669"/>
    <property type="project" value="UniProtKB-SubCell"/>
</dbReference>
<dbReference type="SUPFAM" id="SSF81665">
    <property type="entry name" value="Calcium ATPase, transmembrane domain M"/>
    <property type="match status" value="1"/>
</dbReference>
<dbReference type="GO" id="GO:0016887">
    <property type="term" value="F:ATP hydrolysis activity"/>
    <property type="evidence" value="ECO:0007669"/>
    <property type="project" value="InterPro"/>
</dbReference>
<evidence type="ECO:0000259" key="10">
    <source>
        <dbReference type="Pfam" id="PF00689"/>
    </source>
</evidence>
<keyword evidence="6 8" id="KW-1133">Transmembrane helix</keyword>
<dbReference type="SFLD" id="SFLDF00027">
    <property type="entry name" value="p-type_atpase"/>
    <property type="match status" value="1"/>
</dbReference>
<dbReference type="InterPro" id="IPR023298">
    <property type="entry name" value="ATPase_P-typ_TM_dom_sf"/>
</dbReference>
<dbReference type="Gene3D" id="3.40.1110.10">
    <property type="entry name" value="Calcium-transporting ATPase, cytoplasmic domain N"/>
    <property type="match status" value="1"/>
</dbReference>
<keyword evidence="3" id="KW-0547">Nucleotide-binding</keyword>
<evidence type="ECO:0000259" key="11">
    <source>
        <dbReference type="Pfam" id="PF00690"/>
    </source>
</evidence>
<dbReference type="Pfam" id="PF00702">
    <property type="entry name" value="Hydrolase"/>
    <property type="match status" value="1"/>
</dbReference>
<keyword evidence="13" id="KW-1185">Reference proteome</keyword>
<evidence type="ECO:0000259" key="9">
    <source>
        <dbReference type="Pfam" id="PF00122"/>
    </source>
</evidence>
<dbReference type="Pfam" id="PF00689">
    <property type="entry name" value="Cation_ATPase_C"/>
    <property type="match status" value="1"/>
</dbReference>
<dbReference type="InterPro" id="IPR008250">
    <property type="entry name" value="ATPase_P-typ_transduc_dom_A_sf"/>
</dbReference>
<comment type="subcellular location">
    <subcellularLocation>
        <location evidence="1">Membrane</location>
        <topology evidence="1">Multi-pass membrane protein</topology>
    </subcellularLocation>
</comment>
<dbReference type="Pfam" id="PF00690">
    <property type="entry name" value="Cation_ATPase_N"/>
    <property type="match status" value="1"/>
</dbReference>
<dbReference type="NCBIfam" id="TIGR01494">
    <property type="entry name" value="ATPase_P-type"/>
    <property type="match status" value="2"/>
</dbReference>
<feature type="transmembrane region" description="Helical" evidence="8">
    <location>
        <begin position="729"/>
        <end position="747"/>
    </location>
</feature>
<evidence type="ECO:0000256" key="3">
    <source>
        <dbReference type="ARBA" id="ARBA00022741"/>
    </source>
</evidence>
<dbReference type="PRINTS" id="PR00119">
    <property type="entry name" value="CATATPASE"/>
</dbReference>
<dbReference type="InterPro" id="IPR018303">
    <property type="entry name" value="ATPase_P-typ_P_site"/>
</dbReference>
<dbReference type="SFLD" id="SFLDG00002">
    <property type="entry name" value="C1.7:_P-type_atpase_like"/>
    <property type="match status" value="1"/>
</dbReference>
<evidence type="ECO:0000313" key="12">
    <source>
        <dbReference type="EMBL" id="RFM31543.1"/>
    </source>
</evidence>
<dbReference type="Gene3D" id="1.20.1110.10">
    <property type="entry name" value="Calcium-transporting ATPase, transmembrane domain"/>
    <property type="match status" value="1"/>
</dbReference>
<feature type="transmembrane region" description="Helical" evidence="8">
    <location>
        <begin position="796"/>
        <end position="817"/>
    </location>
</feature>
<dbReference type="PROSITE" id="PS00154">
    <property type="entry name" value="ATPASE_E1_E2"/>
    <property type="match status" value="1"/>
</dbReference>
<feature type="transmembrane region" description="Helical" evidence="8">
    <location>
        <begin position="768"/>
        <end position="790"/>
    </location>
</feature>
<dbReference type="PANTHER" id="PTHR42861">
    <property type="entry name" value="CALCIUM-TRANSPORTING ATPASE"/>
    <property type="match status" value="1"/>
</dbReference>
<dbReference type="InterPro" id="IPR004014">
    <property type="entry name" value="ATPase_P-typ_cation-transptr_N"/>
</dbReference>
<keyword evidence="4" id="KW-0067">ATP-binding</keyword>
<dbReference type="SUPFAM" id="SSF56784">
    <property type="entry name" value="HAD-like"/>
    <property type="match status" value="1"/>
</dbReference>
<gene>
    <name evidence="12" type="ORF">DXN04_27910</name>
</gene>
<dbReference type="InterPro" id="IPR006068">
    <property type="entry name" value="ATPase_P-typ_cation-transptr_C"/>
</dbReference>
<keyword evidence="5" id="KW-1278">Translocase</keyword>
<dbReference type="EMBL" id="QTJV01000013">
    <property type="protein sequence ID" value="RFM31543.1"/>
    <property type="molecule type" value="Genomic_DNA"/>
</dbReference>
<dbReference type="Gene3D" id="3.40.50.1000">
    <property type="entry name" value="HAD superfamily/HAD-like"/>
    <property type="match status" value="1"/>
</dbReference>
<keyword evidence="7 8" id="KW-0472">Membrane</keyword>
<feature type="transmembrane region" description="Helical" evidence="8">
    <location>
        <begin position="702"/>
        <end position="723"/>
    </location>
</feature>
<feature type="domain" description="Cation-transporting P-type ATPase C-terminal" evidence="10">
    <location>
        <begin position="654"/>
        <end position="823"/>
    </location>
</feature>
<dbReference type="InterPro" id="IPR023299">
    <property type="entry name" value="ATPase_P-typ_cyto_dom_N"/>
</dbReference>
<feature type="domain" description="P-type ATPase A" evidence="9">
    <location>
        <begin position="101"/>
        <end position="203"/>
    </location>
</feature>
<dbReference type="InterPro" id="IPR044492">
    <property type="entry name" value="P_typ_ATPase_HD_dom"/>
</dbReference>
<feature type="transmembrane region" description="Helical" evidence="8">
    <location>
        <begin position="41"/>
        <end position="64"/>
    </location>
</feature>
<dbReference type="SUPFAM" id="SSF81653">
    <property type="entry name" value="Calcium ATPase, transduction domain A"/>
    <property type="match status" value="1"/>
</dbReference>
<dbReference type="InterPro" id="IPR059000">
    <property type="entry name" value="ATPase_P-type_domA"/>
</dbReference>
<dbReference type="GO" id="GO:0005524">
    <property type="term" value="F:ATP binding"/>
    <property type="evidence" value="ECO:0007669"/>
    <property type="project" value="UniProtKB-KW"/>
</dbReference>
<keyword evidence="2 8" id="KW-0812">Transmembrane</keyword>
<evidence type="ECO:0000256" key="1">
    <source>
        <dbReference type="ARBA" id="ARBA00004141"/>
    </source>
</evidence>
<feature type="transmembrane region" description="Helical" evidence="8">
    <location>
        <begin position="654"/>
        <end position="675"/>
    </location>
</feature>
<evidence type="ECO:0000256" key="4">
    <source>
        <dbReference type="ARBA" id="ARBA00022840"/>
    </source>
</evidence>